<keyword evidence="2" id="KW-0645">Protease</keyword>
<feature type="domain" description="Peptidase S8/S53" evidence="7">
    <location>
        <begin position="172"/>
        <end position="420"/>
    </location>
</feature>
<evidence type="ECO:0000256" key="5">
    <source>
        <dbReference type="PROSITE-ProRule" id="PRU01240"/>
    </source>
</evidence>
<dbReference type="FunFam" id="3.40.50.200:FF:000007">
    <property type="entry name" value="Subtilisin-like serine protease"/>
    <property type="match status" value="1"/>
</dbReference>
<dbReference type="InterPro" id="IPR036852">
    <property type="entry name" value="Peptidase_S8/S53_dom_sf"/>
</dbReference>
<feature type="signal peptide" evidence="6">
    <location>
        <begin position="1"/>
        <end position="20"/>
    </location>
</feature>
<dbReference type="PANTHER" id="PTHR43806:SF11">
    <property type="entry name" value="CEREVISIN-RELATED"/>
    <property type="match status" value="1"/>
</dbReference>
<dbReference type="InterPro" id="IPR034193">
    <property type="entry name" value="PCSK9_ProteinaseK-like"/>
</dbReference>
<comment type="similarity">
    <text evidence="1 5">Belongs to the peptidase S8 family.</text>
</comment>
<dbReference type="InterPro" id="IPR000209">
    <property type="entry name" value="Peptidase_S8/S53_dom"/>
</dbReference>
<dbReference type="InterPro" id="IPR015500">
    <property type="entry name" value="Peptidase_S8_subtilisin-rel"/>
</dbReference>
<accession>A0AAW0S5S3</accession>
<keyword evidence="4" id="KW-0720">Serine protease</keyword>
<dbReference type="EMBL" id="JAAHCF010000032">
    <property type="protein sequence ID" value="KAK8149969.1"/>
    <property type="molecule type" value="Genomic_DNA"/>
</dbReference>
<evidence type="ECO:0000313" key="9">
    <source>
        <dbReference type="Proteomes" id="UP001397290"/>
    </source>
</evidence>
<evidence type="ECO:0000256" key="2">
    <source>
        <dbReference type="ARBA" id="ARBA00022670"/>
    </source>
</evidence>
<dbReference type="GO" id="GO:0006508">
    <property type="term" value="P:proteolysis"/>
    <property type="evidence" value="ECO:0007669"/>
    <property type="project" value="UniProtKB-KW"/>
</dbReference>
<evidence type="ECO:0000256" key="1">
    <source>
        <dbReference type="ARBA" id="ARBA00011073"/>
    </source>
</evidence>
<keyword evidence="9" id="KW-1185">Reference proteome</keyword>
<dbReference type="Pfam" id="PF00082">
    <property type="entry name" value="Peptidase_S8"/>
    <property type="match status" value="1"/>
</dbReference>
<dbReference type="AlphaFoldDB" id="A0AAW0S5S3"/>
<dbReference type="PANTHER" id="PTHR43806">
    <property type="entry name" value="PEPTIDASE S8"/>
    <property type="match status" value="1"/>
</dbReference>
<dbReference type="PROSITE" id="PS51892">
    <property type="entry name" value="SUBTILASE"/>
    <property type="match status" value="1"/>
</dbReference>
<evidence type="ECO:0000259" key="7">
    <source>
        <dbReference type="Pfam" id="PF00082"/>
    </source>
</evidence>
<evidence type="ECO:0000256" key="4">
    <source>
        <dbReference type="ARBA" id="ARBA00022825"/>
    </source>
</evidence>
<evidence type="ECO:0000313" key="8">
    <source>
        <dbReference type="EMBL" id="KAK8149969.1"/>
    </source>
</evidence>
<reference evidence="8 9" key="1">
    <citation type="submission" date="2020-02" db="EMBL/GenBank/DDBJ databases">
        <title>Comparative genomics of the hypocrealean fungal genus Beauvera.</title>
        <authorList>
            <person name="Showalter D.N."/>
            <person name="Bushley K.E."/>
            <person name="Rehner S.A."/>
        </authorList>
    </citation>
    <scope>NUCLEOTIDE SEQUENCE [LARGE SCALE GENOMIC DNA]</scope>
    <source>
        <strain evidence="8 9">ARSEF4384</strain>
    </source>
</reference>
<dbReference type="Gene3D" id="3.40.50.200">
    <property type="entry name" value="Peptidase S8/S53 domain"/>
    <property type="match status" value="1"/>
</dbReference>
<sequence length="438" mass="45805">MAQLQFLVTSLLLFLGRAAAAPRNPAPAGPDSTGFRLPVSNLNVKAENIIPNRYIVVYKGEFNSTAIDAKEASFAATLKKRNLGKRGLGGHLLSTEVRSLAMKSWRASILDADDDMFMEMYNSDEVAYIEADARVHTQVTMAQTNAPPGLARLSHNQTTSDPNTYFYDSSAGQGITAYIVDTGIRTSHIEFEGRAVMAANFVNFVDTDENGHGSHVAGTIGSATFGVAKKCNLVGVKVLDADGAGANSGVLDGLQFVMNDVLRRGIGGKCVMNMSLGGGRSDAVNRAIQQLFAAGVVPVVAAGNEDQDAANTSPASAKAAICVGAIDAKNDVKASFSNFGQAVDVFAPGVNVLSVGIDSDTATNTLSGTSMALLMFSFPPKTASPHVAGLAAYLLGLEANLNQPAQVARLITGLADKTGDEVRRNEGQTTDRIANNGS</sequence>
<keyword evidence="3" id="KW-0378">Hydrolase</keyword>
<dbReference type="GO" id="GO:0004252">
    <property type="term" value="F:serine-type endopeptidase activity"/>
    <property type="evidence" value="ECO:0007669"/>
    <property type="project" value="InterPro"/>
</dbReference>
<name>A0AAW0S5S3_9HYPO</name>
<protein>
    <recommendedName>
        <fullName evidence="7">Peptidase S8/S53 domain-containing protein</fullName>
    </recommendedName>
</protein>
<comment type="caution">
    <text evidence="8">The sequence shown here is derived from an EMBL/GenBank/DDBJ whole genome shotgun (WGS) entry which is preliminary data.</text>
</comment>
<dbReference type="Proteomes" id="UP001397290">
    <property type="component" value="Unassembled WGS sequence"/>
</dbReference>
<dbReference type="InterPro" id="IPR022398">
    <property type="entry name" value="Peptidase_S8_His-AS"/>
</dbReference>
<proteinExistence type="inferred from homology"/>
<dbReference type="InterPro" id="IPR023827">
    <property type="entry name" value="Peptidase_S8_Asp-AS"/>
</dbReference>
<dbReference type="SUPFAM" id="SSF52743">
    <property type="entry name" value="Subtilisin-like"/>
    <property type="match status" value="1"/>
</dbReference>
<evidence type="ECO:0000256" key="6">
    <source>
        <dbReference type="SAM" id="SignalP"/>
    </source>
</evidence>
<evidence type="ECO:0000256" key="3">
    <source>
        <dbReference type="ARBA" id="ARBA00022801"/>
    </source>
</evidence>
<dbReference type="PROSITE" id="PS00137">
    <property type="entry name" value="SUBTILASE_HIS"/>
    <property type="match status" value="1"/>
</dbReference>
<feature type="chain" id="PRO_5043351188" description="Peptidase S8/S53 domain-containing protein" evidence="6">
    <location>
        <begin position="21"/>
        <end position="438"/>
    </location>
</feature>
<dbReference type="InterPro" id="IPR050131">
    <property type="entry name" value="Peptidase_S8_subtilisin-like"/>
</dbReference>
<gene>
    <name evidence="8" type="ORF">G3M48_004913</name>
</gene>
<dbReference type="CDD" id="cd04077">
    <property type="entry name" value="Peptidases_S8_PCSK9_ProteinaseK_like"/>
    <property type="match status" value="1"/>
</dbReference>
<organism evidence="8 9">
    <name type="scientific">Beauveria asiatica</name>
    <dbReference type="NCBI Taxonomy" id="1069075"/>
    <lineage>
        <taxon>Eukaryota</taxon>
        <taxon>Fungi</taxon>
        <taxon>Dikarya</taxon>
        <taxon>Ascomycota</taxon>
        <taxon>Pezizomycotina</taxon>
        <taxon>Sordariomycetes</taxon>
        <taxon>Hypocreomycetidae</taxon>
        <taxon>Hypocreales</taxon>
        <taxon>Cordycipitaceae</taxon>
        <taxon>Beauveria</taxon>
    </lineage>
</organism>
<dbReference type="PRINTS" id="PR00723">
    <property type="entry name" value="SUBTILISIN"/>
</dbReference>
<comment type="caution">
    <text evidence="5">Lacks conserved residue(s) required for the propagation of feature annotation.</text>
</comment>
<keyword evidence="6" id="KW-0732">Signal</keyword>
<dbReference type="PROSITE" id="PS00136">
    <property type="entry name" value="SUBTILASE_ASP"/>
    <property type="match status" value="1"/>
</dbReference>